<dbReference type="Proteomes" id="UP000295727">
    <property type="component" value="Chromosome 2"/>
</dbReference>
<gene>
    <name evidence="4" type="ORF">E1956_22230</name>
</gene>
<keyword evidence="5" id="KW-1185">Reference proteome</keyword>
<reference evidence="4 5" key="1">
    <citation type="submission" date="2019-03" db="EMBL/GenBank/DDBJ databases">
        <title>Paraburkholderia sp. 7MH5, isolated from subtropical forest soil.</title>
        <authorList>
            <person name="Gao Z.-H."/>
            <person name="Qiu L.-H."/>
        </authorList>
    </citation>
    <scope>NUCLEOTIDE SEQUENCE [LARGE SCALE GENOMIC DNA]</scope>
    <source>
        <strain evidence="4 5">7MH5</strain>
    </source>
</reference>
<dbReference type="SMART" id="SM00903">
    <property type="entry name" value="Flavin_Reduct"/>
    <property type="match status" value="1"/>
</dbReference>
<dbReference type="PANTHER" id="PTHR30466">
    <property type="entry name" value="FLAVIN REDUCTASE"/>
    <property type="match status" value="1"/>
</dbReference>
<dbReference type="Pfam" id="PF01613">
    <property type="entry name" value="Flavin_Reduct"/>
    <property type="match status" value="1"/>
</dbReference>
<feature type="compositionally biased region" description="Polar residues" evidence="2">
    <location>
        <begin position="1"/>
        <end position="13"/>
    </location>
</feature>
<dbReference type="AlphaFoldDB" id="A0A4P7CUQ8"/>
<protein>
    <submittedName>
        <fullName evidence="4">NAD(FAD)-dependent dehydrogenase</fullName>
    </submittedName>
</protein>
<dbReference type="OrthoDB" id="8525727at2"/>
<name>A0A4P7CUQ8_9BURK</name>
<evidence type="ECO:0000256" key="2">
    <source>
        <dbReference type="SAM" id="MobiDB-lite"/>
    </source>
</evidence>
<dbReference type="PANTHER" id="PTHR30466:SF1">
    <property type="entry name" value="FMN REDUCTASE (NADH) RUTF"/>
    <property type="match status" value="1"/>
</dbReference>
<evidence type="ECO:0000313" key="4">
    <source>
        <dbReference type="EMBL" id="QBQ99850.1"/>
    </source>
</evidence>
<dbReference type="InterPro" id="IPR012349">
    <property type="entry name" value="Split_barrel_FMN-bd"/>
</dbReference>
<keyword evidence="1" id="KW-0560">Oxidoreductase</keyword>
<organism evidence="4 5">
    <name type="scientific">Paraburkholderia pallida</name>
    <dbReference type="NCBI Taxonomy" id="2547399"/>
    <lineage>
        <taxon>Bacteria</taxon>
        <taxon>Pseudomonadati</taxon>
        <taxon>Pseudomonadota</taxon>
        <taxon>Betaproteobacteria</taxon>
        <taxon>Burkholderiales</taxon>
        <taxon>Burkholderiaceae</taxon>
        <taxon>Paraburkholderia</taxon>
    </lineage>
</organism>
<dbReference type="SUPFAM" id="SSF50475">
    <property type="entry name" value="FMN-binding split barrel"/>
    <property type="match status" value="1"/>
</dbReference>
<dbReference type="Gene3D" id="2.30.110.10">
    <property type="entry name" value="Electron Transport, Fmn-binding Protein, Chain A"/>
    <property type="match status" value="1"/>
</dbReference>
<accession>A0A4P7CUQ8</accession>
<dbReference type="GO" id="GO:0042602">
    <property type="term" value="F:riboflavin reductase (NADPH) activity"/>
    <property type="evidence" value="ECO:0007669"/>
    <property type="project" value="TreeGrafter"/>
</dbReference>
<evidence type="ECO:0000313" key="5">
    <source>
        <dbReference type="Proteomes" id="UP000295727"/>
    </source>
</evidence>
<feature type="domain" description="Flavin reductase like" evidence="3">
    <location>
        <begin position="33"/>
        <end position="180"/>
    </location>
</feature>
<dbReference type="InterPro" id="IPR050268">
    <property type="entry name" value="NADH-dep_flavin_reductase"/>
</dbReference>
<sequence length="186" mass="19922">MTQVQLQQANAPSHDQPADKLPYIDATDFREALSRAATAVTIIATEGSAGKAGVTCSAVCSVSDTPPTILFCVNQRSAANSVIKSNGLLSVNWLQAQQADVSQLFSGVGHVPMHERFNDTRWQVSVHGIPYHTDALVSLDCRIASAMEIGTHSVFVAHVLNARTSAEVAPLVYCQRAYATTRPTQS</sequence>
<feature type="region of interest" description="Disordered" evidence="2">
    <location>
        <begin position="1"/>
        <end position="20"/>
    </location>
</feature>
<dbReference type="GO" id="GO:0010181">
    <property type="term" value="F:FMN binding"/>
    <property type="evidence" value="ECO:0007669"/>
    <property type="project" value="InterPro"/>
</dbReference>
<evidence type="ECO:0000259" key="3">
    <source>
        <dbReference type="SMART" id="SM00903"/>
    </source>
</evidence>
<dbReference type="InterPro" id="IPR002563">
    <property type="entry name" value="Flavin_Rdtase-like_dom"/>
</dbReference>
<dbReference type="GO" id="GO:0006208">
    <property type="term" value="P:pyrimidine nucleobase catabolic process"/>
    <property type="evidence" value="ECO:0007669"/>
    <property type="project" value="TreeGrafter"/>
</dbReference>
<evidence type="ECO:0000256" key="1">
    <source>
        <dbReference type="ARBA" id="ARBA00023002"/>
    </source>
</evidence>
<dbReference type="RefSeq" id="WP_134752968.1">
    <property type="nucleotide sequence ID" value="NZ_CP038149.1"/>
</dbReference>
<proteinExistence type="predicted"/>
<dbReference type="EMBL" id="CP038149">
    <property type="protein sequence ID" value="QBQ99850.1"/>
    <property type="molecule type" value="Genomic_DNA"/>
</dbReference>
<dbReference type="KEGG" id="ppai:E1956_22230"/>